<dbReference type="OrthoDB" id="935959at2"/>
<keyword evidence="2" id="KW-1185">Reference proteome</keyword>
<dbReference type="Proteomes" id="UP000318815">
    <property type="component" value="Unassembled WGS sequence"/>
</dbReference>
<reference evidence="1 2" key="1">
    <citation type="submission" date="2019-08" db="EMBL/GenBank/DDBJ databases">
        <title>Whole genome sequencing of chitin degrading bacteria Chitinophaga pinensis YS16.</title>
        <authorList>
            <person name="Singh R.P."/>
            <person name="Manchanda G."/>
            <person name="Maurya I.K."/>
            <person name="Joshi N.K."/>
            <person name="Srivastava A.K."/>
        </authorList>
    </citation>
    <scope>NUCLEOTIDE SEQUENCE [LARGE SCALE GENOMIC DNA]</scope>
    <source>
        <strain evidence="1 2">YS-16</strain>
    </source>
</reference>
<name>A0A5C6LR04_9BACT</name>
<accession>A0A5C6LR04</accession>
<protein>
    <submittedName>
        <fullName evidence="1">AraC family transcriptional regulator</fullName>
    </submittedName>
</protein>
<evidence type="ECO:0000313" key="1">
    <source>
        <dbReference type="EMBL" id="TWV96225.1"/>
    </source>
</evidence>
<organism evidence="1 2">
    <name type="scientific">Chitinophaga pinensis</name>
    <dbReference type="NCBI Taxonomy" id="79329"/>
    <lineage>
        <taxon>Bacteria</taxon>
        <taxon>Pseudomonadati</taxon>
        <taxon>Bacteroidota</taxon>
        <taxon>Chitinophagia</taxon>
        <taxon>Chitinophagales</taxon>
        <taxon>Chitinophagaceae</taxon>
        <taxon>Chitinophaga</taxon>
    </lineage>
</organism>
<dbReference type="AlphaFoldDB" id="A0A5C6LR04"/>
<sequence length="272" mass="31748">MSQQGQLLTEDAQQHFFKIAYPEGIFRTYVDYYFEIQLAPQATTFYINGLPSVNTLIAFNINCHPWTSVKDGTDTPIIHQQAALLGQISTLYTGAYCGGMHTFFVKLRSGISPLLFREAAGFFENTQAEFSYLWKDNQLEEQIQSACNFETRIQLFQHSLLQRIHDLPHLYKVERLHRIMRSFHTLQFKGEKEIETICKNNWISYSSARRDFLQYVGFTPKYSQQIIRFKNALKAYKKEGYQFYCEDYGYTDFSHFAKDARLITGRPPSALI</sequence>
<gene>
    <name evidence="1" type="ORF">FEF09_23890</name>
</gene>
<comment type="caution">
    <text evidence="1">The sequence shown here is derived from an EMBL/GenBank/DDBJ whole genome shotgun (WGS) entry which is preliminary data.</text>
</comment>
<proteinExistence type="predicted"/>
<evidence type="ECO:0000313" key="2">
    <source>
        <dbReference type="Proteomes" id="UP000318815"/>
    </source>
</evidence>
<dbReference type="Gene3D" id="1.10.10.60">
    <property type="entry name" value="Homeodomain-like"/>
    <property type="match status" value="1"/>
</dbReference>
<dbReference type="EMBL" id="VOHS01000036">
    <property type="protein sequence ID" value="TWV96225.1"/>
    <property type="molecule type" value="Genomic_DNA"/>
</dbReference>
<dbReference type="RefSeq" id="WP_146307432.1">
    <property type="nucleotide sequence ID" value="NZ_VOHS01000036.1"/>
</dbReference>